<gene>
    <name evidence="2" type="ORF">IAA66_00565</name>
</gene>
<protein>
    <recommendedName>
        <fullName evidence="1">Arginine dihydrolase ArgZ/ArgE-like C-terminal second subdomain domain-containing protein</fullName>
    </recommendedName>
</protein>
<comment type="caution">
    <text evidence="2">The sequence shown here is derived from an EMBL/GenBank/DDBJ whole genome shotgun (WGS) entry which is preliminary data.</text>
</comment>
<evidence type="ECO:0000259" key="1">
    <source>
        <dbReference type="Pfam" id="PF21570"/>
    </source>
</evidence>
<feature type="domain" description="Arginine dihydrolase ArgZ/ArgE-like C-terminal second subdomain" evidence="1">
    <location>
        <begin position="140"/>
        <end position="353"/>
    </location>
</feature>
<reference evidence="2" key="1">
    <citation type="submission" date="2020-10" db="EMBL/GenBank/DDBJ databases">
        <authorList>
            <person name="Gilroy R."/>
        </authorList>
    </citation>
    <scope>NUCLEOTIDE SEQUENCE</scope>
    <source>
        <strain evidence="2">ChiHile30-977</strain>
    </source>
</reference>
<proteinExistence type="predicted"/>
<dbReference type="AlphaFoldDB" id="A0A9D1CHF7"/>
<dbReference type="Pfam" id="PF21570">
    <property type="entry name" value="ArgZ-like_C_2nd"/>
    <property type="match status" value="1"/>
</dbReference>
<reference evidence="2" key="2">
    <citation type="journal article" date="2021" name="PeerJ">
        <title>Extensive microbial diversity within the chicken gut microbiome revealed by metagenomics and culture.</title>
        <authorList>
            <person name="Gilroy R."/>
            <person name="Ravi A."/>
            <person name="Getino M."/>
            <person name="Pursley I."/>
            <person name="Horton D.L."/>
            <person name="Alikhan N.F."/>
            <person name="Baker D."/>
            <person name="Gharbi K."/>
            <person name="Hall N."/>
            <person name="Watson M."/>
            <person name="Adriaenssens E.M."/>
            <person name="Foster-Nyarko E."/>
            <person name="Jarju S."/>
            <person name="Secka A."/>
            <person name="Antonio M."/>
            <person name="Oren A."/>
            <person name="Chaudhuri R.R."/>
            <person name="La Ragione R."/>
            <person name="Hildebrand F."/>
            <person name="Pallen M.J."/>
        </authorList>
    </citation>
    <scope>NUCLEOTIDE SEQUENCE</scope>
    <source>
        <strain evidence="2">ChiHile30-977</strain>
    </source>
</reference>
<sequence>MSFVLPAYRAPDFSRIDGPDATFVPAPGDRVAPEGYHALSIFPEYFRVGEQWLLCEESRMDCVPVLEPDGHIAAREFRTLRAGERVCVGRTEDGREGIYVHADGFAAAEVRRETFAFRTGRSRETACSHDYDELCALLRHEREHGRIAWVLGPACAFDAGARDAFAALVERGFVHALLAGNALATHDLEAGLFGTALGQGIYSPEGAPNGHYHHLDLLNRVRAAGSIPRFLEETGASDGIVHACVARGVPLVLAGSIRDDGPLPEVYADVYAAQDAMRAQVRQATCVICLATALHAIATGNMTPSFRVREGRVRPVYFYCVDVSEFALGKLRDRGSLSCRTLVANVQDFVRTLERGTR</sequence>
<organism evidence="2 3">
    <name type="scientific">Candidatus Avichristensenella intestinipullorum</name>
    <dbReference type="NCBI Taxonomy" id="2840693"/>
    <lineage>
        <taxon>Bacteria</taxon>
        <taxon>Bacillati</taxon>
        <taxon>Bacillota</taxon>
        <taxon>Clostridia</taxon>
        <taxon>Candidatus Avichristensenella</taxon>
    </lineage>
</organism>
<evidence type="ECO:0000313" key="2">
    <source>
        <dbReference type="EMBL" id="HIQ62061.1"/>
    </source>
</evidence>
<dbReference type="EMBL" id="DVFI01000008">
    <property type="protein sequence ID" value="HIQ62061.1"/>
    <property type="molecule type" value="Genomic_DNA"/>
</dbReference>
<dbReference type="Proteomes" id="UP000886819">
    <property type="component" value="Unassembled WGS sequence"/>
</dbReference>
<name>A0A9D1CHF7_9FIRM</name>
<dbReference type="Gene3D" id="2.40.420.10">
    <property type="entry name" value="conserved putative lor/sdh protein from methanococcus maripaludis s2 domain"/>
    <property type="match status" value="1"/>
</dbReference>
<evidence type="ECO:0000313" key="3">
    <source>
        <dbReference type="Proteomes" id="UP000886819"/>
    </source>
</evidence>
<dbReference type="Gene3D" id="3.40.50.10690">
    <property type="entry name" value="putative lor/sdh protein like domains"/>
    <property type="match status" value="1"/>
</dbReference>
<dbReference type="InterPro" id="IPR048963">
    <property type="entry name" value="ArgZ/ArgE-like_C_2nd"/>
</dbReference>
<accession>A0A9D1CHF7</accession>